<evidence type="ECO:0008006" key="5">
    <source>
        <dbReference type="Google" id="ProtNLM"/>
    </source>
</evidence>
<evidence type="ECO:0000313" key="4">
    <source>
        <dbReference type="Proteomes" id="UP001642540"/>
    </source>
</evidence>
<keyword evidence="1" id="KW-0812">Transmembrane</keyword>
<keyword evidence="4" id="KW-1185">Reference proteome</keyword>
<evidence type="ECO:0000313" key="3">
    <source>
        <dbReference type="EMBL" id="CAL8086040.1"/>
    </source>
</evidence>
<keyword evidence="1" id="KW-1133">Transmembrane helix</keyword>
<name>A0ABP1Q234_9HEXA</name>
<proteinExistence type="predicted"/>
<accession>A0ABP1Q234</accession>
<dbReference type="EMBL" id="CAXLJM020000019">
    <property type="protein sequence ID" value="CAL8086040.1"/>
    <property type="molecule type" value="Genomic_DNA"/>
</dbReference>
<keyword evidence="1" id="KW-0472">Membrane</keyword>
<gene>
    <name evidence="3" type="ORF">ODALV1_LOCUS6313</name>
</gene>
<feature type="transmembrane region" description="Helical" evidence="1">
    <location>
        <begin position="148"/>
        <end position="172"/>
    </location>
</feature>
<feature type="chain" id="PRO_5045824140" description="Protein sleepless" evidence="2">
    <location>
        <begin position="28"/>
        <end position="174"/>
    </location>
</feature>
<reference evidence="3 4" key="1">
    <citation type="submission" date="2024-08" db="EMBL/GenBank/DDBJ databases">
        <authorList>
            <person name="Cucini C."/>
            <person name="Frati F."/>
        </authorList>
    </citation>
    <scope>NUCLEOTIDE SEQUENCE [LARGE SCALE GENOMIC DNA]</scope>
</reference>
<evidence type="ECO:0000256" key="2">
    <source>
        <dbReference type="SAM" id="SignalP"/>
    </source>
</evidence>
<protein>
    <recommendedName>
        <fullName evidence="5">Protein sleepless</fullName>
    </recommendedName>
</protein>
<organism evidence="3 4">
    <name type="scientific">Orchesella dallaii</name>
    <dbReference type="NCBI Taxonomy" id="48710"/>
    <lineage>
        <taxon>Eukaryota</taxon>
        <taxon>Metazoa</taxon>
        <taxon>Ecdysozoa</taxon>
        <taxon>Arthropoda</taxon>
        <taxon>Hexapoda</taxon>
        <taxon>Collembola</taxon>
        <taxon>Entomobryomorpha</taxon>
        <taxon>Entomobryoidea</taxon>
        <taxon>Orchesellidae</taxon>
        <taxon>Orchesellinae</taxon>
        <taxon>Orchesella</taxon>
    </lineage>
</organism>
<sequence>MKWPRASLMLLTAFFGILLLDIEFATGLKCYFCASCGSDKGKEVDCELVARTTGADNEFRQPILKELGVNLEEPGLAANSMAFDRCKKVEKKDGTITKACATKEEEQKLKGFGVKCLEFAEREDTKACFCNTDLCNEAPKVIGNAKPLAFLSVVAFISIFLFHCQSVLVIVWSG</sequence>
<dbReference type="Proteomes" id="UP001642540">
    <property type="component" value="Unassembled WGS sequence"/>
</dbReference>
<comment type="caution">
    <text evidence="3">The sequence shown here is derived from an EMBL/GenBank/DDBJ whole genome shotgun (WGS) entry which is preliminary data.</text>
</comment>
<feature type="signal peptide" evidence="2">
    <location>
        <begin position="1"/>
        <end position="27"/>
    </location>
</feature>
<evidence type="ECO:0000256" key="1">
    <source>
        <dbReference type="SAM" id="Phobius"/>
    </source>
</evidence>
<keyword evidence="2" id="KW-0732">Signal</keyword>